<dbReference type="HOGENOM" id="CLU_2091349_0_0_2"/>
<reference evidence="1 2" key="1">
    <citation type="submission" date="2006-10" db="EMBL/GenBank/DDBJ databases">
        <title>Complete sequence of Methanosaeta thermophila PT.</title>
        <authorList>
            <consortium name="US DOE Joint Genome Institute"/>
            <person name="Copeland A."/>
            <person name="Lucas S."/>
            <person name="Lapidus A."/>
            <person name="Barry K."/>
            <person name="Detter J.C."/>
            <person name="Glavina del Rio T."/>
            <person name="Hammon N."/>
            <person name="Israni S."/>
            <person name="Pitluck S."/>
            <person name="Chain P."/>
            <person name="Malfatti S."/>
            <person name="Shin M."/>
            <person name="Vergez L."/>
            <person name="Schmutz J."/>
            <person name="Larimer F."/>
            <person name="Land M."/>
            <person name="Hauser L."/>
            <person name="Kyrpides N."/>
            <person name="Kim E."/>
            <person name="Smith K.S."/>
            <person name="Ingram-Smith C."/>
            <person name="Richardson P."/>
        </authorList>
    </citation>
    <scope>NUCLEOTIDE SEQUENCE [LARGE SCALE GENOMIC DNA]</scope>
    <source>
        <strain evidence="2">DSM 6194 / JCM 14653 / NBRC 101360 / PT</strain>
    </source>
</reference>
<dbReference type="AlphaFoldDB" id="A0B5M0"/>
<dbReference type="GeneID" id="4462762"/>
<dbReference type="Proteomes" id="UP000000674">
    <property type="component" value="Chromosome"/>
</dbReference>
<accession>A0B5M0</accession>
<keyword evidence="2" id="KW-1185">Reference proteome</keyword>
<dbReference type="EMBL" id="CP000477">
    <property type="protein sequence ID" value="ABK13994.1"/>
    <property type="molecule type" value="Genomic_DNA"/>
</dbReference>
<dbReference type="OrthoDB" id="151613at2157"/>
<evidence type="ECO:0000313" key="1">
    <source>
        <dbReference type="EMBL" id="ABK13994.1"/>
    </source>
</evidence>
<name>A0B5M0_METTP</name>
<dbReference type="RefSeq" id="WP_011695393.1">
    <property type="nucleotide sequence ID" value="NC_008553.1"/>
</dbReference>
<gene>
    <name evidence="1" type="ordered locus">Mthe_0195</name>
</gene>
<evidence type="ECO:0000313" key="2">
    <source>
        <dbReference type="Proteomes" id="UP000000674"/>
    </source>
</evidence>
<dbReference type="KEGG" id="mtp:Mthe_0195"/>
<protein>
    <submittedName>
        <fullName evidence="1">Uncharacterized protein</fullName>
    </submittedName>
</protein>
<dbReference type="STRING" id="349307.Mthe_0195"/>
<proteinExistence type="predicted"/>
<organism evidence="1 2">
    <name type="scientific">Methanothrix thermoacetophila (strain DSM 6194 / JCM 14653 / NBRC 101360 / PT)</name>
    <name type="common">Methanosaeta thermophila</name>
    <dbReference type="NCBI Taxonomy" id="349307"/>
    <lineage>
        <taxon>Archaea</taxon>
        <taxon>Methanobacteriati</taxon>
        <taxon>Methanobacteriota</taxon>
        <taxon>Stenosarchaea group</taxon>
        <taxon>Methanomicrobia</taxon>
        <taxon>Methanotrichales</taxon>
        <taxon>Methanotrichaceae</taxon>
        <taxon>Methanothrix</taxon>
    </lineage>
</organism>
<sequence>MNACRRVTAALLLLFSLQSAIAEIQGNASYGERFQSVSGDFGRAWLMSNINTTSNVNTSSDLWSWGGVPRGWKLVNGVLVRDTNSTQTQIGSDWLGSTTDSLYTMAYNESSWIPPF</sequence>